<dbReference type="GeneID" id="6497005"/>
<evidence type="ECO:0000313" key="10">
    <source>
        <dbReference type="EMBL" id="EDV32164.1"/>
    </source>
</evidence>
<keyword evidence="11" id="KW-1185">Reference proteome</keyword>
<sequence length="469" mass="50885">MSSTGGTKYQYLAALSVNIVTISYGGVCGWPSASFLELSSEKSPLETGPLSKQDQGWVASMMSLGGLFGTILFAWLADKIGRKKCLLWVALPNLLGWIIIPYARTPTHLNIARFLGGAAGGGCFAVIPIYIVELASESVRGVLGTFVVLTCNGGILLAFILGYYFNYATVAWIMSILSFVFVGCFWFMPETPQYLLKSKKVEEAELSLRYYRNIRNNPAKELSEDLQQELEKLKVTDKADTNPDDDESDDDDNGVTWADFAEPKIRKAFLIGLGLISFNQLCGCFAMLNYTAVIFEQAGASMSPTIAAIVVGAIQLIGTYASTVLVERLGRKLLLLVSAIGIGLGQSAMGTYSYFQMLGYPVDSFSWVPVVGFSLMILMAAVGLLTLPFLVISEILPPKVRGTASMILMSVLWLMSCCVIKMMPILTVSLGMHGTVYMFASLSFLAALFIAVFVPETKGKTVEAILASL</sequence>
<gene>
    <name evidence="10" type="primary">Dana\GF14177</name>
    <name evidence="10" type="synonym">dana_GLEANR_14937</name>
    <name evidence="10" type="ORF">GF14177</name>
</gene>
<dbReference type="InterPro" id="IPR044775">
    <property type="entry name" value="MFS_ERD6/Tret1-like"/>
</dbReference>
<dbReference type="Pfam" id="PF00083">
    <property type="entry name" value="Sugar_tr"/>
    <property type="match status" value="1"/>
</dbReference>
<organism evidence="10 11">
    <name type="scientific">Drosophila ananassae</name>
    <name type="common">Fruit fly</name>
    <dbReference type="NCBI Taxonomy" id="7217"/>
    <lineage>
        <taxon>Eukaryota</taxon>
        <taxon>Metazoa</taxon>
        <taxon>Ecdysozoa</taxon>
        <taxon>Arthropoda</taxon>
        <taxon>Hexapoda</taxon>
        <taxon>Insecta</taxon>
        <taxon>Pterygota</taxon>
        <taxon>Neoptera</taxon>
        <taxon>Endopterygota</taxon>
        <taxon>Diptera</taxon>
        <taxon>Brachycera</taxon>
        <taxon>Muscomorpha</taxon>
        <taxon>Ephydroidea</taxon>
        <taxon>Drosophilidae</taxon>
        <taxon>Drosophila</taxon>
        <taxon>Sophophora</taxon>
    </lineage>
</organism>
<feature type="domain" description="Major facilitator superfamily (MFS) profile" evidence="9">
    <location>
        <begin position="9"/>
        <end position="458"/>
    </location>
</feature>
<feature type="transmembrane region" description="Helical" evidence="8">
    <location>
        <begin position="305"/>
        <end position="326"/>
    </location>
</feature>
<accession>B3MNX7</accession>
<dbReference type="InterPro" id="IPR020846">
    <property type="entry name" value="MFS_dom"/>
</dbReference>
<feature type="transmembrane region" description="Helical" evidence="8">
    <location>
        <begin position="171"/>
        <end position="189"/>
    </location>
</feature>
<evidence type="ECO:0000313" key="11">
    <source>
        <dbReference type="Proteomes" id="UP000007801"/>
    </source>
</evidence>
<dbReference type="PANTHER" id="PTHR48021:SF33">
    <property type="entry name" value="AT22075P-RELATED"/>
    <property type="match status" value="1"/>
</dbReference>
<dbReference type="SMR" id="B3MNX7"/>
<dbReference type="Gene3D" id="1.20.1250.20">
    <property type="entry name" value="MFS general substrate transporter like domains"/>
    <property type="match status" value="1"/>
</dbReference>
<dbReference type="SUPFAM" id="SSF103473">
    <property type="entry name" value="MFS general substrate transporter"/>
    <property type="match status" value="1"/>
</dbReference>
<feature type="transmembrane region" description="Helical" evidence="8">
    <location>
        <begin position="268"/>
        <end position="293"/>
    </location>
</feature>
<dbReference type="PhylomeDB" id="B3MNX7"/>
<comment type="subcellular location">
    <subcellularLocation>
        <location evidence="1">Cell membrane</location>
        <topology evidence="1">Multi-pass membrane protein</topology>
    </subcellularLocation>
</comment>
<dbReference type="OrthoDB" id="6612291at2759"/>
<dbReference type="GO" id="GO:0005886">
    <property type="term" value="C:plasma membrane"/>
    <property type="evidence" value="ECO:0007669"/>
    <property type="project" value="UniProtKB-SubCell"/>
</dbReference>
<keyword evidence="4" id="KW-0762">Sugar transport</keyword>
<dbReference type="FunFam" id="1.20.1250.20:FF:000218">
    <property type="entry name" value="facilitated trehalose transporter Tret1"/>
    <property type="match status" value="1"/>
</dbReference>
<feature type="transmembrane region" description="Helical" evidence="8">
    <location>
        <begin position="85"/>
        <end position="105"/>
    </location>
</feature>
<keyword evidence="6 8" id="KW-1133">Transmembrane helix</keyword>
<evidence type="ECO:0000256" key="3">
    <source>
        <dbReference type="ARBA" id="ARBA00022475"/>
    </source>
</evidence>
<dbReference type="InterPro" id="IPR050549">
    <property type="entry name" value="MFS_Trehalose_Transporter"/>
</dbReference>
<evidence type="ECO:0000256" key="4">
    <source>
        <dbReference type="ARBA" id="ARBA00022597"/>
    </source>
</evidence>
<feature type="transmembrane region" description="Helical" evidence="8">
    <location>
        <begin position="143"/>
        <end position="165"/>
    </location>
</feature>
<dbReference type="eggNOG" id="KOG0254">
    <property type="taxonomic scope" value="Eukaryota"/>
</dbReference>
<dbReference type="PANTHER" id="PTHR48021">
    <property type="match status" value="1"/>
</dbReference>
<evidence type="ECO:0000256" key="2">
    <source>
        <dbReference type="ARBA" id="ARBA00022448"/>
    </source>
</evidence>
<dbReference type="OMA" id="EGTTIPW"/>
<feature type="transmembrane region" description="Helical" evidence="8">
    <location>
        <begin position="333"/>
        <end position="355"/>
    </location>
</feature>
<dbReference type="Proteomes" id="UP000007801">
    <property type="component" value="Unassembled WGS sequence"/>
</dbReference>
<keyword evidence="5 8" id="KW-0812">Transmembrane</keyword>
<keyword evidence="2" id="KW-0813">Transport</keyword>
<evidence type="ECO:0000256" key="6">
    <source>
        <dbReference type="ARBA" id="ARBA00022989"/>
    </source>
</evidence>
<evidence type="ECO:0000256" key="5">
    <source>
        <dbReference type="ARBA" id="ARBA00022692"/>
    </source>
</evidence>
<dbReference type="STRING" id="7217.B3MNX7"/>
<proteinExistence type="predicted"/>
<dbReference type="InterPro" id="IPR036259">
    <property type="entry name" value="MFS_trans_sf"/>
</dbReference>
<dbReference type="InParanoid" id="B3MNX7"/>
<dbReference type="CDD" id="cd17358">
    <property type="entry name" value="MFS_GLUT6_8_Class3_like"/>
    <property type="match status" value="1"/>
</dbReference>
<dbReference type="FunCoup" id="B3MNX7">
    <property type="interactions" value="6"/>
</dbReference>
<feature type="transmembrane region" description="Helical" evidence="8">
    <location>
        <begin position="404"/>
        <end position="423"/>
    </location>
</feature>
<evidence type="ECO:0000256" key="1">
    <source>
        <dbReference type="ARBA" id="ARBA00004651"/>
    </source>
</evidence>
<evidence type="ECO:0000256" key="7">
    <source>
        <dbReference type="ARBA" id="ARBA00023136"/>
    </source>
</evidence>
<feature type="transmembrane region" description="Helical" evidence="8">
    <location>
        <begin position="111"/>
        <end position="131"/>
    </location>
</feature>
<dbReference type="PROSITE" id="PS50850">
    <property type="entry name" value="MFS"/>
    <property type="match status" value="1"/>
</dbReference>
<evidence type="ECO:0000259" key="9">
    <source>
        <dbReference type="PROSITE" id="PS50850"/>
    </source>
</evidence>
<feature type="transmembrane region" description="Helical" evidence="8">
    <location>
        <begin position="435"/>
        <end position="454"/>
    </location>
</feature>
<dbReference type="AlphaFoldDB" id="B3MNX7"/>
<feature type="transmembrane region" description="Helical" evidence="8">
    <location>
        <begin position="12"/>
        <end position="36"/>
    </location>
</feature>
<evidence type="ECO:0000256" key="8">
    <source>
        <dbReference type="SAM" id="Phobius"/>
    </source>
</evidence>
<dbReference type="InterPro" id="IPR005828">
    <property type="entry name" value="MFS_sugar_transport-like"/>
</dbReference>
<dbReference type="HOGENOM" id="CLU_001265_30_5_1"/>
<feature type="transmembrane region" description="Helical" evidence="8">
    <location>
        <begin position="367"/>
        <end position="392"/>
    </location>
</feature>
<dbReference type="KEGG" id="dan:6497005"/>
<dbReference type="EMBL" id="CH902620">
    <property type="protein sequence ID" value="EDV32164.1"/>
    <property type="molecule type" value="Genomic_DNA"/>
</dbReference>
<protein>
    <recommendedName>
        <fullName evidence="9">Major facilitator superfamily (MFS) profile domain-containing protein</fullName>
    </recommendedName>
</protein>
<feature type="transmembrane region" description="Helical" evidence="8">
    <location>
        <begin position="56"/>
        <end position="76"/>
    </location>
</feature>
<reference evidence="10 11" key="1">
    <citation type="journal article" date="2007" name="Nature">
        <title>Evolution of genes and genomes on the Drosophila phylogeny.</title>
        <authorList>
            <consortium name="Drosophila 12 Genomes Consortium"/>
            <person name="Clark A.G."/>
            <person name="Eisen M.B."/>
            <person name="Smith D.R."/>
            <person name="Bergman C.M."/>
            <person name="Oliver B."/>
            <person name="Markow T.A."/>
            <person name="Kaufman T.C."/>
            <person name="Kellis M."/>
            <person name="Gelbart W."/>
            <person name="Iyer V.N."/>
            <person name="Pollard D.A."/>
            <person name="Sackton T.B."/>
            <person name="Larracuente A.M."/>
            <person name="Singh N.D."/>
            <person name="Abad J.P."/>
            <person name="Abt D.N."/>
            <person name="Adryan B."/>
            <person name="Aguade M."/>
            <person name="Akashi H."/>
            <person name="Anderson W.W."/>
            <person name="Aquadro C.F."/>
            <person name="Ardell D.H."/>
            <person name="Arguello R."/>
            <person name="Artieri C.G."/>
            <person name="Barbash D.A."/>
            <person name="Barker D."/>
            <person name="Barsanti P."/>
            <person name="Batterham P."/>
            <person name="Batzoglou S."/>
            <person name="Begun D."/>
            <person name="Bhutkar A."/>
            <person name="Blanco E."/>
            <person name="Bosak S.A."/>
            <person name="Bradley R.K."/>
            <person name="Brand A.D."/>
            <person name="Brent M.R."/>
            <person name="Brooks A.N."/>
            <person name="Brown R.H."/>
            <person name="Butlin R.K."/>
            <person name="Caggese C."/>
            <person name="Calvi B.R."/>
            <person name="Bernardo de Carvalho A."/>
            <person name="Caspi A."/>
            <person name="Castrezana S."/>
            <person name="Celniker S.E."/>
            <person name="Chang J.L."/>
            <person name="Chapple C."/>
            <person name="Chatterji S."/>
            <person name="Chinwalla A."/>
            <person name="Civetta A."/>
            <person name="Clifton S.W."/>
            <person name="Comeron J.M."/>
            <person name="Costello J.C."/>
            <person name="Coyne J.A."/>
            <person name="Daub J."/>
            <person name="David R.G."/>
            <person name="Delcher A.L."/>
            <person name="Delehaunty K."/>
            <person name="Do C.B."/>
            <person name="Ebling H."/>
            <person name="Edwards K."/>
            <person name="Eickbush T."/>
            <person name="Evans J.D."/>
            <person name="Filipski A."/>
            <person name="Findeiss S."/>
            <person name="Freyhult E."/>
            <person name="Fulton L."/>
            <person name="Fulton R."/>
            <person name="Garcia A.C."/>
            <person name="Gardiner A."/>
            <person name="Garfield D.A."/>
            <person name="Garvin B.E."/>
            <person name="Gibson G."/>
            <person name="Gilbert D."/>
            <person name="Gnerre S."/>
            <person name="Godfrey J."/>
            <person name="Good R."/>
            <person name="Gotea V."/>
            <person name="Gravely B."/>
            <person name="Greenberg A.J."/>
            <person name="Griffiths-Jones S."/>
            <person name="Gross S."/>
            <person name="Guigo R."/>
            <person name="Gustafson E.A."/>
            <person name="Haerty W."/>
            <person name="Hahn M.W."/>
            <person name="Halligan D.L."/>
            <person name="Halpern A.L."/>
            <person name="Halter G.M."/>
            <person name="Han M.V."/>
            <person name="Heger A."/>
            <person name="Hillier L."/>
            <person name="Hinrichs A.S."/>
            <person name="Holmes I."/>
            <person name="Hoskins R.A."/>
            <person name="Hubisz M.J."/>
            <person name="Hultmark D."/>
            <person name="Huntley M.A."/>
            <person name="Jaffe D.B."/>
            <person name="Jagadeeshan S."/>
            <person name="Jeck W.R."/>
            <person name="Johnson J."/>
            <person name="Jones C.D."/>
            <person name="Jordan W.C."/>
            <person name="Karpen G.H."/>
            <person name="Kataoka E."/>
            <person name="Keightley P.D."/>
            <person name="Kheradpour P."/>
            <person name="Kirkness E.F."/>
            <person name="Koerich L.B."/>
            <person name="Kristiansen K."/>
            <person name="Kudrna D."/>
            <person name="Kulathinal R.J."/>
            <person name="Kumar S."/>
            <person name="Kwok R."/>
            <person name="Lander E."/>
            <person name="Langley C.H."/>
            <person name="Lapoint R."/>
            <person name="Lazzaro B.P."/>
            <person name="Lee S.J."/>
            <person name="Levesque L."/>
            <person name="Li R."/>
            <person name="Lin C.F."/>
            <person name="Lin M.F."/>
            <person name="Lindblad-Toh K."/>
            <person name="Llopart A."/>
            <person name="Long M."/>
            <person name="Low L."/>
            <person name="Lozovsky E."/>
            <person name="Lu J."/>
            <person name="Luo M."/>
            <person name="Machado C.A."/>
            <person name="Makalowski W."/>
            <person name="Marzo M."/>
            <person name="Matsuda M."/>
            <person name="Matzkin L."/>
            <person name="McAllister B."/>
            <person name="McBride C.S."/>
            <person name="McKernan B."/>
            <person name="McKernan K."/>
            <person name="Mendez-Lago M."/>
            <person name="Minx P."/>
            <person name="Mollenhauer M.U."/>
            <person name="Montooth K."/>
            <person name="Mount S.M."/>
            <person name="Mu X."/>
            <person name="Myers E."/>
            <person name="Negre B."/>
            <person name="Newfeld S."/>
            <person name="Nielsen R."/>
            <person name="Noor M.A."/>
            <person name="O'Grady P."/>
            <person name="Pachter L."/>
            <person name="Papaceit M."/>
            <person name="Parisi M.J."/>
            <person name="Parisi M."/>
            <person name="Parts L."/>
            <person name="Pedersen J.S."/>
            <person name="Pesole G."/>
            <person name="Phillippy A.M."/>
            <person name="Ponting C.P."/>
            <person name="Pop M."/>
            <person name="Porcelli D."/>
            <person name="Powell J.R."/>
            <person name="Prohaska S."/>
            <person name="Pruitt K."/>
            <person name="Puig M."/>
            <person name="Quesneville H."/>
            <person name="Ram K.R."/>
            <person name="Rand D."/>
            <person name="Rasmussen M.D."/>
            <person name="Reed L.K."/>
            <person name="Reenan R."/>
            <person name="Reily A."/>
            <person name="Remington K.A."/>
            <person name="Rieger T.T."/>
            <person name="Ritchie M.G."/>
            <person name="Robin C."/>
            <person name="Rogers Y.H."/>
            <person name="Rohde C."/>
            <person name="Rozas J."/>
            <person name="Rubenfield M.J."/>
            <person name="Ruiz A."/>
            <person name="Russo S."/>
            <person name="Salzberg S.L."/>
            <person name="Sanchez-Gracia A."/>
            <person name="Saranga D.J."/>
            <person name="Sato H."/>
            <person name="Schaeffer S.W."/>
            <person name="Schatz M.C."/>
            <person name="Schlenke T."/>
            <person name="Schwartz R."/>
            <person name="Segarra C."/>
            <person name="Singh R.S."/>
            <person name="Sirot L."/>
            <person name="Sirota M."/>
            <person name="Sisneros N.B."/>
            <person name="Smith C.D."/>
            <person name="Smith T.F."/>
            <person name="Spieth J."/>
            <person name="Stage D.E."/>
            <person name="Stark A."/>
            <person name="Stephan W."/>
            <person name="Strausberg R.L."/>
            <person name="Strempel S."/>
            <person name="Sturgill D."/>
            <person name="Sutton G."/>
            <person name="Sutton G.G."/>
            <person name="Tao W."/>
            <person name="Teichmann S."/>
            <person name="Tobari Y.N."/>
            <person name="Tomimura Y."/>
            <person name="Tsolas J.M."/>
            <person name="Valente V.L."/>
            <person name="Venter E."/>
            <person name="Venter J.C."/>
            <person name="Vicario S."/>
            <person name="Vieira F.G."/>
            <person name="Vilella A.J."/>
            <person name="Villasante A."/>
            <person name="Walenz B."/>
            <person name="Wang J."/>
            <person name="Wasserman M."/>
            <person name="Watts T."/>
            <person name="Wilson D."/>
            <person name="Wilson R.K."/>
            <person name="Wing R.A."/>
            <person name="Wolfner M.F."/>
            <person name="Wong A."/>
            <person name="Wong G.K."/>
            <person name="Wu C.I."/>
            <person name="Wu G."/>
            <person name="Yamamoto D."/>
            <person name="Yang H.P."/>
            <person name="Yang S.P."/>
            <person name="Yorke J.A."/>
            <person name="Yoshida K."/>
            <person name="Zdobnov E."/>
            <person name="Zhang P."/>
            <person name="Zhang Y."/>
            <person name="Zimin A.V."/>
            <person name="Baldwin J."/>
            <person name="Abdouelleil A."/>
            <person name="Abdulkadir J."/>
            <person name="Abebe A."/>
            <person name="Abera B."/>
            <person name="Abreu J."/>
            <person name="Acer S.C."/>
            <person name="Aftuck L."/>
            <person name="Alexander A."/>
            <person name="An P."/>
            <person name="Anderson E."/>
            <person name="Anderson S."/>
            <person name="Arachi H."/>
            <person name="Azer M."/>
            <person name="Bachantsang P."/>
            <person name="Barry A."/>
            <person name="Bayul T."/>
            <person name="Berlin A."/>
            <person name="Bessette D."/>
            <person name="Bloom T."/>
            <person name="Blye J."/>
            <person name="Boguslavskiy L."/>
            <person name="Bonnet C."/>
            <person name="Boukhgalter B."/>
            <person name="Bourzgui I."/>
            <person name="Brown A."/>
            <person name="Cahill P."/>
            <person name="Channer S."/>
            <person name="Cheshatsang Y."/>
            <person name="Chuda L."/>
            <person name="Citroen M."/>
            <person name="Collymore A."/>
            <person name="Cooke P."/>
            <person name="Costello M."/>
            <person name="D'Aco K."/>
            <person name="Daza R."/>
            <person name="De Haan G."/>
            <person name="DeGray S."/>
            <person name="DeMaso C."/>
            <person name="Dhargay N."/>
            <person name="Dooley K."/>
            <person name="Dooley E."/>
            <person name="Doricent M."/>
            <person name="Dorje P."/>
            <person name="Dorjee K."/>
            <person name="Dupes A."/>
            <person name="Elong R."/>
            <person name="Falk J."/>
            <person name="Farina A."/>
            <person name="Faro S."/>
            <person name="Ferguson D."/>
            <person name="Fisher S."/>
            <person name="Foley C.D."/>
            <person name="Franke A."/>
            <person name="Friedrich D."/>
            <person name="Gadbois L."/>
            <person name="Gearin G."/>
            <person name="Gearin C.R."/>
            <person name="Giannoukos G."/>
            <person name="Goode T."/>
            <person name="Graham J."/>
            <person name="Grandbois E."/>
            <person name="Grewal S."/>
            <person name="Gyaltsen K."/>
            <person name="Hafez N."/>
            <person name="Hagos B."/>
            <person name="Hall J."/>
            <person name="Henson C."/>
            <person name="Hollinger A."/>
            <person name="Honan T."/>
            <person name="Huard M.D."/>
            <person name="Hughes L."/>
            <person name="Hurhula B."/>
            <person name="Husby M.E."/>
            <person name="Kamat A."/>
            <person name="Kanga B."/>
            <person name="Kashin S."/>
            <person name="Khazanovich D."/>
            <person name="Kisner P."/>
            <person name="Lance K."/>
            <person name="Lara M."/>
            <person name="Lee W."/>
            <person name="Lennon N."/>
            <person name="Letendre F."/>
            <person name="LeVine R."/>
            <person name="Lipovsky A."/>
            <person name="Liu X."/>
            <person name="Liu J."/>
            <person name="Liu S."/>
            <person name="Lokyitsang T."/>
            <person name="Lokyitsang Y."/>
            <person name="Lubonja R."/>
            <person name="Lui A."/>
            <person name="MacDonald P."/>
            <person name="Magnisalis V."/>
            <person name="Maru K."/>
            <person name="Matthews C."/>
            <person name="McCusker W."/>
            <person name="McDonough S."/>
            <person name="Mehta T."/>
            <person name="Meldrim J."/>
            <person name="Meneus L."/>
            <person name="Mihai O."/>
            <person name="Mihalev A."/>
            <person name="Mihova T."/>
            <person name="Mittelman R."/>
            <person name="Mlenga V."/>
            <person name="Montmayeur A."/>
            <person name="Mulrain L."/>
            <person name="Navidi A."/>
            <person name="Naylor J."/>
            <person name="Negash T."/>
            <person name="Nguyen T."/>
            <person name="Nguyen N."/>
            <person name="Nicol R."/>
            <person name="Norbu C."/>
            <person name="Norbu N."/>
            <person name="Novod N."/>
            <person name="O'Neill B."/>
            <person name="Osman S."/>
            <person name="Markiewicz E."/>
            <person name="Oyono O.L."/>
            <person name="Patti C."/>
            <person name="Phunkhang P."/>
            <person name="Pierre F."/>
            <person name="Priest M."/>
            <person name="Raghuraman S."/>
            <person name="Rege F."/>
            <person name="Reyes R."/>
            <person name="Rise C."/>
            <person name="Rogov P."/>
            <person name="Ross K."/>
            <person name="Ryan E."/>
            <person name="Settipalli S."/>
            <person name="Shea T."/>
            <person name="Sherpa N."/>
            <person name="Shi L."/>
            <person name="Shih D."/>
            <person name="Sparrow T."/>
            <person name="Spaulding J."/>
            <person name="Stalker J."/>
            <person name="Stange-Thomann N."/>
            <person name="Stavropoulos S."/>
            <person name="Stone C."/>
            <person name="Strader C."/>
            <person name="Tesfaye S."/>
            <person name="Thomson T."/>
            <person name="Thoulutsang Y."/>
            <person name="Thoulutsang D."/>
            <person name="Topham K."/>
            <person name="Topping I."/>
            <person name="Tsamla T."/>
            <person name="Vassiliev H."/>
            <person name="Vo A."/>
            <person name="Wangchuk T."/>
            <person name="Wangdi T."/>
            <person name="Weiand M."/>
            <person name="Wilkinson J."/>
            <person name="Wilson A."/>
            <person name="Yadav S."/>
            <person name="Young G."/>
            <person name="Yu Q."/>
            <person name="Zembek L."/>
            <person name="Zhong D."/>
            <person name="Zimmer A."/>
            <person name="Zwirko Z."/>
            <person name="Jaffe D.B."/>
            <person name="Alvarez P."/>
            <person name="Brockman W."/>
            <person name="Butler J."/>
            <person name="Chin C."/>
            <person name="Gnerre S."/>
            <person name="Grabherr M."/>
            <person name="Kleber M."/>
            <person name="Mauceli E."/>
            <person name="MacCallum I."/>
        </authorList>
    </citation>
    <scope>NUCLEOTIDE SEQUENCE [LARGE SCALE GENOMIC DNA]</scope>
    <source>
        <strain evidence="11">Tucson 14024-0371.13</strain>
    </source>
</reference>
<name>B3MNX7_DROAN</name>
<dbReference type="GO" id="GO:0051119">
    <property type="term" value="F:sugar transmembrane transporter activity"/>
    <property type="evidence" value="ECO:0007669"/>
    <property type="project" value="InterPro"/>
</dbReference>
<keyword evidence="7 8" id="KW-0472">Membrane</keyword>
<dbReference type="InterPro" id="IPR005829">
    <property type="entry name" value="Sugar_transporter_CS"/>
</dbReference>
<dbReference type="PROSITE" id="PS00217">
    <property type="entry name" value="SUGAR_TRANSPORT_2"/>
    <property type="match status" value="1"/>
</dbReference>
<keyword evidence="3" id="KW-1003">Cell membrane</keyword>